<dbReference type="GO" id="GO:0000978">
    <property type="term" value="F:RNA polymerase II cis-regulatory region sequence-specific DNA binding"/>
    <property type="evidence" value="ECO:0007669"/>
    <property type="project" value="TreeGrafter"/>
</dbReference>
<proteinExistence type="predicted"/>
<evidence type="ECO:0000256" key="3">
    <source>
        <dbReference type="ARBA" id="ARBA00022833"/>
    </source>
</evidence>
<evidence type="ECO:0000256" key="5">
    <source>
        <dbReference type="SAM" id="MobiDB-lite"/>
    </source>
</evidence>
<evidence type="ECO:0000256" key="4">
    <source>
        <dbReference type="PROSITE-ProRule" id="PRU00042"/>
    </source>
</evidence>
<dbReference type="EMBL" id="AYKW01000068">
    <property type="protein sequence ID" value="PIL23405.1"/>
    <property type="molecule type" value="Genomic_DNA"/>
</dbReference>
<dbReference type="PANTHER" id="PTHR23235:SF120">
    <property type="entry name" value="KRUPPEL-LIKE FACTOR 15"/>
    <property type="match status" value="1"/>
</dbReference>
<keyword evidence="8" id="KW-1185">Reference proteome</keyword>
<dbReference type="Pfam" id="PF00096">
    <property type="entry name" value="zf-C2H2"/>
    <property type="match status" value="1"/>
</dbReference>
<gene>
    <name evidence="7" type="ORF">GSI_14716</name>
</gene>
<dbReference type="SUPFAM" id="SSF57667">
    <property type="entry name" value="beta-beta-alpha zinc fingers"/>
    <property type="match status" value="1"/>
</dbReference>
<dbReference type="GO" id="GO:0000981">
    <property type="term" value="F:DNA-binding transcription factor activity, RNA polymerase II-specific"/>
    <property type="evidence" value="ECO:0007669"/>
    <property type="project" value="TreeGrafter"/>
</dbReference>
<dbReference type="AlphaFoldDB" id="A0A2G8RPF7"/>
<keyword evidence="2 4" id="KW-0863">Zinc-finger</keyword>
<dbReference type="SMART" id="SM00355">
    <property type="entry name" value="ZnF_C2H2"/>
    <property type="match status" value="2"/>
</dbReference>
<evidence type="ECO:0000259" key="6">
    <source>
        <dbReference type="PROSITE" id="PS50157"/>
    </source>
</evidence>
<feature type="region of interest" description="Disordered" evidence="5">
    <location>
        <begin position="353"/>
        <end position="388"/>
    </location>
</feature>
<protein>
    <submittedName>
        <fullName evidence="7">Transcription factor</fullName>
    </submittedName>
</protein>
<dbReference type="Proteomes" id="UP000230002">
    <property type="component" value="Unassembled WGS sequence"/>
</dbReference>
<comment type="caution">
    <text evidence="7">The sequence shown here is derived from an EMBL/GenBank/DDBJ whole genome shotgun (WGS) entry which is preliminary data.</text>
</comment>
<keyword evidence="1" id="KW-0479">Metal-binding</keyword>
<dbReference type="GO" id="GO:0008270">
    <property type="term" value="F:zinc ion binding"/>
    <property type="evidence" value="ECO:0007669"/>
    <property type="project" value="UniProtKB-KW"/>
</dbReference>
<feature type="compositionally biased region" description="Low complexity" evidence="5">
    <location>
        <begin position="274"/>
        <end position="287"/>
    </location>
</feature>
<accession>A0A2G8RPF7</accession>
<feature type="compositionally biased region" description="Basic and acidic residues" evidence="5">
    <location>
        <begin position="376"/>
        <end position="388"/>
    </location>
</feature>
<dbReference type="Gene3D" id="3.30.160.60">
    <property type="entry name" value="Classic Zinc Finger"/>
    <property type="match status" value="2"/>
</dbReference>
<evidence type="ECO:0000313" key="8">
    <source>
        <dbReference type="Proteomes" id="UP000230002"/>
    </source>
</evidence>
<dbReference type="PROSITE" id="PS00028">
    <property type="entry name" value="ZINC_FINGER_C2H2_1"/>
    <property type="match status" value="2"/>
</dbReference>
<evidence type="ECO:0000256" key="2">
    <source>
        <dbReference type="ARBA" id="ARBA00022771"/>
    </source>
</evidence>
<feature type="domain" description="C2H2-type" evidence="6">
    <location>
        <begin position="304"/>
        <end position="334"/>
    </location>
</feature>
<feature type="compositionally biased region" description="Polar residues" evidence="5">
    <location>
        <begin position="244"/>
        <end position="254"/>
    </location>
</feature>
<dbReference type="OrthoDB" id="2757115at2759"/>
<sequence length="388" mass="42505">MDCTSFYTYGTETLSSSFKDWVGVPGSPSASHQARMDLDDEPATISSFDQDIDDALGLPFDVFGPLDVSYQPDLEIDWQSLFNTTMPFPPAAFTDDSYSTSDSFNQPLSPVSDTTLVDSAFPPFQPDFKLPPAGDVLVDQPVASLCSAFDDFQFTFRCESAATIPPLDFSPPQLEQHYYQDNYGCRQGQYWPGQQPSQHEVGAAGAVVPGLATGVEVNADAFAFTAMGPTLLPPLPAASPEPQQIDSPINTNKNALPARAVPKKKQPRVDSDADSNYSASESSSGDDTPAPPRKRRKQDTTKRYRCLHPECDAAFSRTYNLRVHINSVHEKKRSFACEEDGCMRAFSRKHDLVRHHQSAHTDLGSPRNANNAKGAKGGEARKKDKLDV</sequence>
<evidence type="ECO:0000313" key="7">
    <source>
        <dbReference type="EMBL" id="PIL23405.1"/>
    </source>
</evidence>
<name>A0A2G8RPF7_9APHY</name>
<evidence type="ECO:0000256" key="1">
    <source>
        <dbReference type="ARBA" id="ARBA00022723"/>
    </source>
</evidence>
<reference evidence="7 8" key="1">
    <citation type="journal article" date="2015" name="Sci. Rep.">
        <title>Chromosome-level genome map provides insights into diverse defense mechanisms in the medicinal fungus Ganoderma sinense.</title>
        <authorList>
            <person name="Zhu Y."/>
            <person name="Xu J."/>
            <person name="Sun C."/>
            <person name="Zhou S."/>
            <person name="Xu H."/>
            <person name="Nelson D.R."/>
            <person name="Qian J."/>
            <person name="Song J."/>
            <person name="Luo H."/>
            <person name="Xiang L."/>
            <person name="Li Y."/>
            <person name="Xu Z."/>
            <person name="Ji A."/>
            <person name="Wang L."/>
            <person name="Lu S."/>
            <person name="Hayward A."/>
            <person name="Sun W."/>
            <person name="Li X."/>
            <person name="Schwartz D.C."/>
            <person name="Wang Y."/>
            <person name="Chen S."/>
        </authorList>
    </citation>
    <scope>NUCLEOTIDE SEQUENCE [LARGE SCALE GENOMIC DNA]</scope>
    <source>
        <strain evidence="7 8">ZZ0214-1</strain>
    </source>
</reference>
<dbReference type="InterPro" id="IPR036236">
    <property type="entry name" value="Znf_C2H2_sf"/>
</dbReference>
<dbReference type="PANTHER" id="PTHR23235">
    <property type="entry name" value="KRUEPPEL-LIKE TRANSCRIPTION FACTOR"/>
    <property type="match status" value="1"/>
</dbReference>
<feature type="region of interest" description="Disordered" evidence="5">
    <location>
        <begin position="234"/>
        <end position="301"/>
    </location>
</feature>
<keyword evidence="3" id="KW-0862">Zinc</keyword>
<dbReference type="PROSITE" id="PS50157">
    <property type="entry name" value="ZINC_FINGER_C2H2_2"/>
    <property type="match status" value="2"/>
</dbReference>
<dbReference type="STRING" id="1077348.A0A2G8RPF7"/>
<dbReference type="InterPro" id="IPR013087">
    <property type="entry name" value="Znf_C2H2_type"/>
</dbReference>
<organism evidence="7 8">
    <name type="scientific">Ganoderma sinense ZZ0214-1</name>
    <dbReference type="NCBI Taxonomy" id="1077348"/>
    <lineage>
        <taxon>Eukaryota</taxon>
        <taxon>Fungi</taxon>
        <taxon>Dikarya</taxon>
        <taxon>Basidiomycota</taxon>
        <taxon>Agaricomycotina</taxon>
        <taxon>Agaricomycetes</taxon>
        <taxon>Polyporales</taxon>
        <taxon>Polyporaceae</taxon>
        <taxon>Ganoderma</taxon>
    </lineage>
</organism>
<feature type="domain" description="C2H2-type" evidence="6">
    <location>
        <begin position="335"/>
        <end position="365"/>
    </location>
</feature>